<feature type="region of interest" description="Disordered" evidence="2">
    <location>
        <begin position="1"/>
        <end position="110"/>
    </location>
</feature>
<dbReference type="Proteomes" id="UP000490939">
    <property type="component" value="Unassembled WGS sequence"/>
</dbReference>
<feature type="compositionally biased region" description="Pro residues" evidence="2">
    <location>
        <begin position="161"/>
        <end position="170"/>
    </location>
</feature>
<keyword evidence="1" id="KW-0175">Coiled coil</keyword>
<dbReference type="AlphaFoldDB" id="A0A8H3VMD8"/>
<proteinExistence type="predicted"/>
<feature type="compositionally biased region" description="Low complexity" evidence="2">
    <location>
        <begin position="127"/>
        <end position="145"/>
    </location>
</feature>
<feature type="compositionally biased region" description="Basic residues" evidence="2">
    <location>
        <begin position="40"/>
        <end position="52"/>
    </location>
</feature>
<evidence type="ECO:0000313" key="4">
    <source>
        <dbReference type="Proteomes" id="UP000490939"/>
    </source>
</evidence>
<accession>A0A8H3VMD8</accession>
<evidence type="ECO:0000256" key="2">
    <source>
        <dbReference type="SAM" id="MobiDB-lite"/>
    </source>
</evidence>
<comment type="caution">
    <text evidence="3">The sequence shown here is derived from an EMBL/GenBank/DDBJ whole genome shotgun (WGS) entry which is preliminary data.</text>
</comment>
<evidence type="ECO:0000256" key="1">
    <source>
        <dbReference type="SAM" id="Coils"/>
    </source>
</evidence>
<name>A0A8H3VMD8_VENIN</name>
<protein>
    <recommendedName>
        <fullName evidence="5">SWI5-dependent HO expression protein 3</fullName>
    </recommendedName>
</protein>
<feature type="region of interest" description="Disordered" evidence="2">
    <location>
        <begin position="411"/>
        <end position="433"/>
    </location>
</feature>
<evidence type="ECO:0000313" key="3">
    <source>
        <dbReference type="EMBL" id="KAE9991859.1"/>
    </source>
</evidence>
<gene>
    <name evidence="3" type="ORF">EG327_010736</name>
</gene>
<feature type="coiled-coil region" evidence="1">
    <location>
        <begin position="312"/>
        <end position="402"/>
    </location>
</feature>
<feature type="region of interest" description="Disordered" evidence="2">
    <location>
        <begin position="124"/>
        <end position="172"/>
    </location>
</feature>
<dbReference type="EMBL" id="WNWR01000079">
    <property type="protein sequence ID" value="KAE9991859.1"/>
    <property type="molecule type" value="Genomic_DNA"/>
</dbReference>
<feature type="coiled-coil region" evidence="1">
    <location>
        <begin position="189"/>
        <end position="286"/>
    </location>
</feature>
<reference evidence="3 4" key="1">
    <citation type="submission" date="2019-07" db="EMBL/GenBank/DDBJ databases">
        <title>Venturia inaequalis Genome Resource.</title>
        <authorList>
            <person name="Lichtner F.J."/>
        </authorList>
    </citation>
    <scope>NUCLEOTIDE SEQUENCE [LARGE SCALE GENOMIC DNA]</scope>
    <source>
        <strain evidence="3 4">DMI_063113</strain>
    </source>
</reference>
<feature type="compositionally biased region" description="Polar residues" evidence="2">
    <location>
        <begin position="63"/>
        <end position="74"/>
    </location>
</feature>
<dbReference type="Gene3D" id="1.10.287.1490">
    <property type="match status" value="1"/>
</dbReference>
<sequence length="433" mass="47942">MSPPAHPSPSAGAPMKPNDAEAPAPTPSKGHSRPAPTTKGHSRFSSMRKKLSKMNLLDRRASTPDNAPDTSTPADRTPTPSDPPSILVPQSLATIPGGAPALDDSPLIPRNDSAIVDAPIETFTNEAMPAKADSASAPSSTTLADQTPPPPSPMMKKASPMPLPAYPTPSTPWQQHTNGVTTDATPSSAGKTTQVLARLTSENDRLRREINAEKAAKEEALQQYQLLKGRVNRLEEQNGTIQMQFDHNETALVRKERRIDDLRLTLEEESARRKRAEEREAEIGRKLGETVSRAAQDVSEAHEAQKASEVAYETLKREYTGLEKRIQLLRDEVVTAVKRIDAEKAVHRKQLTQLEVLLDQERNQQEKANKDVREMGLLIQSYRATEENVKYLEAEMQKTVHEMRWAMRLQEARQPTQDLARGSVQENRRPPAA</sequence>
<evidence type="ECO:0008006" key="5">
    <source>
        <dbReference type="Google" id="ProtNLM"/>
    </source>
</evidence>
<organism evidence="3 4">
    <name type="scientific">Venturia inaequalis</name>
    <name type="common">Apple scab fungus</name>
    <dbReference type="NCBI Taxonomy" id="5025"/>
    <lineage>
        <taxon>Eukaryota</taxon>
        <taxon>Fungi</taxon>
        <taxon>Dikarya</taxon>
        <taxon>Ascomycota</taxon>
        <taxon>Pezizomycotina</taxon>
        <taxon>Dothideomycetes</taxon>
        <taxon>Pleosporomycetidae</taxon>
        <taxon>Venturiales</taxon>
        <taxon>Venturiaceae</taxon>
        <taxon>Venturia</taxon>
    </lineage>
</organism>
<keyword evidence="4" id="KW-1185">Reference proteome</keyword>